<evidence type="ECO:0000259" key="1">
    <source>
        <dbReference type="PROSITE" id="PS50878"/>
    </source>
</evidence>
<dbReference type="PANTHER" id="PTHR33116:SF76">
    <property type="entry name" value="DUF4283 DOMAIN-CONTAINING PROTEIN"/>
    <property type="match status" value="1"/>
</dbReference>
<name>A0A6L2MJK8_TANCI</name>
<dbReference type="PANTHER" id="PTHR33116">
    <property type="entry name" value="REVERSE TRANSCRIPTASE ZINC-BINDING DOMAIN-CONTAINING PROTEIN-RELATED-RELATED"/>
    <property type="match status" value="1"/>
</dbReference>
<organism evidence="2">
    <name type="scientific">Tanacetum cinerariifolium</name>
    <name type="common">Dalmatian daisy</name>
    <name type="synonym">Chrysanthemum cinerariifolium</name>
    <dbReference type="NCBI Taxonomy" id="118510"/>
    <lineage>
        <taxon>Eukaryota</taxon>
        <taxon>Viridiplantae</taxon>
        <taxon>Streptophyta</taxon>
        <taxon>Embryophyta</taxon>
        <taxon>Tracheophyta</taxon>
        <taxon>Spermatophyta</taxon>
        <taxon>Magnoliopsida</taxon>
        <taxon>eudicotyledons</taxon>
        <taxon>Gunneridae</taxon>
        <taxon>Pentapetalae</taxon>
        <taxon>asterids</taxon>
        <taxon>campanulids</taxon>
        <taxon>Asterales</taxon>
        <taxon>Asteraceae</taxon>
        <taxon>Asteroideae</taxon>
        <taxon>Anthemideae</taxon>
        <taxon>Anthemidinae</taxon>
        <taxon>Tanacetum</taxon>
    </lineage>
</organism>
<dbReference type="PROSITE" id="PS50878">
    <property type="entry name" value="RT_POL"/>
    <property type="match status" value="1"/>
</dbReference>
<reference evidence="2" key="1">
    <citation type="journal article" date="2019" name="Sci. Rep.">
        <title>Draft genome of Tanacetum cinerariifolium, the natural source of mosquito coil.</title>
        <authorList>
            <person name="Yamashiro T."/>
            <person name="Shiraishi A."/>
            <person name="Satake H."/>
            <person name="Nakayama K."/>
        </authorList>
    </citation>
    <scope>NUCLEOTIDE SEQUENCE</scope>
</reference>
<dbReference type="InterPro" id="IPR043502">
    <property type="entry name" value="DNA/RNA_pol_sf"/>
</dbReference>
<dbReference type="Pfam" id="PF00078">
    <property type="entry name" value="RVT_1"/>
    <property type="match status" value="1"/>
</dbReference>
<dbReference type="InterPro" id="IPR000477">
    <property type="entry name" value="RT_dom"/>
</dbReference>
<gene>
    <name evidence="2" type="ORF">Tci_044393</name>
</gene>
<dbReference type="EMBL" id="BKCJ010006489">
    <property type="protein sequence ID" value="GEU72415.1"/>
    <property type="molecule type" value="Genomic_DNA"/>
</dbReference>
<proteinExistence type="predicted"/>
<feature type="domain" description="Reverse transcriptase" evidence="1">
    <location>
        <begin position="1"/>
        <end position="229"/>
    </location>
</feature>
<dbReference type="AlphaFoldDB" id="A0A6L2MJK8"/>
<protein>
    <recommendedName>
        <fullName evidence="1">Reverse transcriptase domain-containing protein</fullName>
    </recommendedName>
</protein>
<comment type="caution">
    <text evidence="2">The sequence shown here is derived from an EMBL/GenBank/DDBJ whole genome shotgun (WGS) entry which is preliminary data.</text>
</comment>
<evidence type="ECO:0000313" key="2">
    <source>
        <dbReference type="EMBL" id="GEU72415.1"/>
    </source>
</evidence>
<accession>A0A6L2MJK8</accession>
<sequence>MKDCLPNLVSLNQSAFAPGRCISNNILLTQDLMHNYHLDRGPSRCAFKVDIQKAYNTVDWKFLHDVLIGFGFHPRMIGWIMECVTFTSFSLSINGYLHGYFKGKRGLHQGDPMSPYLFTLVMEVFTLMLKRRDRDSNCFTYHRYCSKLNIINLCFDDASFFFFLMVMRIRPVSLWILWRSSKNVSRLTPILPKSTAYFCNVINHVMLGILSILSFEEGKLPVKYLGMPLFLSRLLYRDCFELMEKVKRRICDWKNKSLSLAGRAQLIRSVLGSMHLYWASVLSSLLVLCLNCFFWGDTASAWFDNWCVLSPLSNIISNRNIYGAGLQVNAKVNDIIRHGSWCWPNEWALKYPPLNNVIVPHLSNDVDHLKWRNLDVADFDFSIAKVEARKEENYGTEDLYGWDAQLTGSEIIHETTKNIIQIKKRIQVARDRQKSYPDRRRKTVEIQAGDKIDDKLNFIEEPVKMIDREVKRLKQSCILILKVRWNSRRGLEFTWECEDQMKKKHPHLFANLASAS</sequence>
<dbReference type="SUPFAM" id="SSF56672">
    <property type="entry name" value="DNA/RNA polymerases"/>
    <property type="match status" value="1"/>
</dbReference>